<dbReference type="NCBIfam" id="NF041856">
    <property type="entry name" value="CrpP_rel_fam"/>
    <property type="match status" value="1"/>
</dbReference>
<accession>A0A2W4D3K2</accession>
<gene>
    <name evidence="1" type="ORF">CPY51_00580</name>
</gene>
<evidence type="ECO:0000313" key="1">
    <source>
        <dbReference type="EMBL" id="PZM16785.1"/>
    </source>
</evidence>
<keyword evidence="2" id="KW-1185">Reference proteome</keyword>
<protein>
    <submittedName>
        <fullName evidence="1">Uncharacterized protein</fullName>
    </submittedName>
</protein>
<dbReference type="OrthoDB" id="8399662at2"/>
<dbReference type="EMBL" id="PCDP01000001">
    <property type="protein sequence ID" value="PZM16785.1"/>
    <property type="molecule type" value="Genomic_DNA"/>
</dbReference>
<evidence type="ECO:0000313" key="2">
    <source>
        <dbReference type="Proteomes" id="UP000248925"/>
    </source>
</evidence>
<comment type="caution">
    <text evidence="1">The sequence shown here is derived from an EMBL/GenBank/DDBJ whole genome shotgun (WGS) entry which is preliminary data.</text>
</comment>
<dbReference type="Proteomes" id="UP000248925">
    <property type="component" value="Unassembled WGS sequence"/>
</dbReference>
<proteinExistence type="predicted"/>
<dbReference type="InterPro" id="IPR049847">
    <property type="entry name" value="CrpP-rel"/>
</dbReference>
<dbReference type="RefSeq" id="WP_111158115.1">
    <property type="nucleotide sequence ID" value="NZ_PCDP01000001.1"/>
</dbReference>
<dbReference type="AlphaFoldDB" id="A0A2W4D3K2"/>
<reference evidence="1 2" key="1">
    <citation type="journal article" date="2018" name="Sci. Rep.">
        <title>Rhizobium tumorigenes sp. nov., a novel plant tumorigenic bacterium isolated from cane gall tumors on thornless blackberry.</title>
        <authorList>
            <person name="Kuzmanovi N."/>
            <person name="Smalla K."/>
            <person name="Gronow S."/>
            <person name="PuBawska J."/>
        </authorList>
    </citation>
    <scope>NUCLEOTIDE SEQUENCE [LARGE SCALE GENOMIC DNA]</scope>
    <source>
        <strain evidence="1 2">CCBAU 85046</strain>
    </source>
</reference>
<organism evidence="1 2">
    <name type="scientific">Rhizobium tubonense</name>
    <dbReference type="NCBI Taxonomy" id="484088"/>
    <lineage>
        <taxon>Bacteria</taxon>
        <taxon>Pseudomonadati</taxon>
        <taxon>Pseudomonadota</taxon>
        <taxon>Alphaproteobacteria</taxon>
        <taxon>Hyphomicrobiales</taxon>
        <taxon>Rhizobiaceae</taxon>
        <taxon>Rhizobium/Agrobacterium group</taxon>
        <taxon>Rhizobium</taxon>
    </lineage>
</organism>
<name>A0A2W4D3K2_9HYPH</name>
<sequence length="78" mass="8826">MKTDWADIERMGATARANGNSLTDNPFLSDAKEPASTIADWEARRDTWILGWTLEDAFRRQRLSNPISGASTEPRKPY</sequence>